<comment type="caution">
    <text evidence="2">The sequence shown here is derived from an EMBL/GenBank/DDBJ whole genome shotgun (WGS) entry which is preliminary data.</text>
</comment>
<dbReference type="Pfam" id="PF07883">
    <property type="entry name" value="Cupin_2"/>
    <property type="match status" value="1"/>
</dbReference>
<protein>
    <submittedName>
        <fullName evidence="2">Cupin domain-containing protein</fullName>
    </submittedName>
</protein>
<organism evidence="2 3">
    <name type="scientific">Carboxylicivirga linearis</name>
    <dbReference type="NCBI Taxonomy" id="1628157"/>
    <lineage>
        <taxon>Bacteria</taxon>
        <taxon>Pseudomonadati</taxon>
        <taxon>Bacteroidota</taxon>
        <taxon>Bacteroidia</taxon>
        <taxon>Marinilabiliales</taxon>
        <taxon>Marinilabiliaceae</taxon>
        <taxon>Carboxylicivirga</taxon>
    </lineage>
</organism>
<dbReference type="InterPro" id="IPR011051">
    <property type="entry name" value="RmlC_Cupin_sf"/>
</dbReference>
<dbReference type="Gene3D" id="2.60.120.10">
    <property type="entry name" value="Jelly Rolls"/>
    <property type="match status" value="1"/>
</dbReference>
<dbReference type="PIRSF" id="PIRSF029883">
    <property type="entry name" value="KdgF"/>
    <property type="match status" value="1"/>
</dbReference>
<evidence type="ECO:0000313" key="2">
    <source>
        <dbReference type="EMBL" id="MBS2098441.1"/>
    </source>
</evidence>
<dbReference type="Proteomes" id="UP000708576">
    <property type="component" value="Unassembled WGS sequence"/>
</dbReference>
<sequence length="112" mass="12896">MKYVGKYDELKVTKVAEGIQRRIVKTDNLMMVNVEFTDGPTTEPDPFHSHPHEQVSYMIEGEVYLFVGDEEKVHLKPGDHFAIPSDVPHTIQRLTPVVKLIDCFTPLREDFL</sequence>
<dbReference type="PANTHER" id="PTHR40112:SF1">
    <property type="entry name" value="H2HPP ISOMERASE"/>
    <property type="match status" value="1"/>
</dbReference>
<dbReference type="InterPro" id="IPR052535">
    <property type="entry name" value="Bacilysin_H2HPP_isomerase"/>
</dbReference>
<accession>A0ABS5JVT3</accession>
<evidence type="ECO:0000313" key="3">
    <source>
        <dbReference type="Proteomes" id="UP000708576"/>
    </source>
</evidence>
<dbReference type="InterPro" id="IPR014710">
    <property type="entry name" value="RmlC-like_jellyroll"/>
</dbReference>
<name>A0ABS5JVT3_9BACT</name>
<dbReference type="InterPro" id="IPR013096">
    <property type="entry name" value="Cupin_2"/>
</dbReference>
<reference evidence="2 3" key="1">
    <citation type="journal article" date="2015" name="Int. J. Syst. Evol. Microbiol.">
        <title>Carboxylicivirga linearis sp. nov., isolated from a sea cucumber culture pond.</title>
        <authorList>
            <person name="Wang F.Q."/>
            <person name="Zhou Y.X."/>
            <person name="Lin X.Z."/>
            <person name="Chen G.J."/>
            <person name="Du Z.J."/>
        </authorList>
    </citation>
    <scope>NUCLEOTIDE SEQUENCE [LARGE SCALE GENOMIC DNA]</scope>
    <source>
        <strain evidence="2 3">FB218</strain>
    </source>
</reference>
<proteinExistence type="predicted"/>
<dbReference type="InterPro" id="IPR025499">
    <property type="entry name" value="KdgF"/>
</dbReference>
<dbReference type="SUPFAM" id="SSF51182">
    <property type="entry name" value="RmlC-like cupins"/>
    <property type="match status" value="1"/>
</dbReference>
<dbReference type="EMBL" id="JAGUCO010000005">
    <property type="protein sequence ID" value="MBS2098441.1"/>
    <property type="molecule type" value="Genomic_DNA"/>
</dbReference>
<dbReference type="PANTHER" id="PTHR40112">
    <property type="entry name" value="H2HPP ISOMERASE"/>
    <property type="match status" value="1"/>
</dbReference>
<keyword evidence="3" id="KW-1185">Reference proteome</keyword>
<gene>
    <name evidence="2" type="ORF">KEM10_09130</name>
</gene>
<evidence type="ECO:0000259" key="1">
    <source>
        <dbReference type="Pfam" id="PF07883"/>
    </source>
</evidence>
<feature type="domain" description="Cupin type-2" evidence="1">
    <location>
        <begin position="42"/>
        <end position="92"/>
    </location>
</feature>
<dbReference type="CDD" id="cd02238">
    <property type="entry name" value="cupin_KdgF"/>
    <property type="match status" value="1"/>
</dbReference>
<dbReference type="RefSeq" id="WP_212215685.1">
    <property type="nucleotide sequence ID" value="NZ_JAGUCO010000005.1"/>
</dbReference>